<protein>
    <submittedName>
        <fullName evidence="1">Uncharacterized protein</fullName>
    </submittedName>
</protein>
<evidence type="ECO:0000313" key="1">
    <source>
        <dbReference type="EMBL" id="VYU36735.1"/>
    </source>
</evidence>
<gene>
    <name evidence="1" type="ORF">SSLFYP27_02002</name>
</gene>
<name>A0A6N3E9T6_STASI</name>
<dbReference type="AlphaFoldDB" id="A0A6N3E9T6"/>
<proteinExistence type="predicted"/>
<organism evidence="1">
    <name type="scientific">Staphylococcus simulans</name>
    <dbReference type="NCBI Taxonomy" id="1286"/>
    <lineage>
        <taxon>Bacteria</taxon>
        <taxon>Bacillati</taxon>
        <taxon>Bacillota</taxon>
        <taxon>Bacilli</taxon>
        <taxon>Bacillales</taxon>
        <taxon>Staphylococcaceae</taxon>
        <taxon>Staphylococcus</taxon>
    </lineage>
</organism>
<reference evidence="1" key="1">
    <citation type="submission" date="2019-11" db="EMBL/GenBank/DDBJ databases">
        <authorList>
            <person name="Feng L."/>
        </authorList>
    </citation>
    <scope>NUCLEOTIDE SEQUENCE</scope>
    <source>
        <strain evidence="1">SsimulansLFYP27</strain>
    </source>
</reference>
<dbReference type="EMBL" id="CACRUO010000049">
    <property type="protein sequence ID" value="VYU36735.1"/>
    <property type="molecule type" value="Genomic_DNA"/>
</dbReference>
<accession>A0A6N3E9T6</accession>
<sequence length="103" mass="11952">MNRNLEVKVTFTKSMNEGNDVGYLSWVTGAEIPKRFVIGYSAEQPETRRFTAHVNQQVLNLGDYIDEEDMNRLEDTYFDFRTSDKKVVSLTVQFASCLRFITD</sequence>